<dbReference type="EMBL" id="UINC01001280">
    <property type="protein sequence ID" value="SUZ76479.1"/>
    <property type="molecule type" value="Genomic_DNA"/>
</dbReference>
<protein>
    <submittedName>
        <fullName evidence="2">Uncharacterized protein</fullName>
    </submittedName>
</protein>
<keyword evidence="1" id="KW-1133">Transmembrane helix</keyword>
<dbReference type="AlphaFoldDB" id="A0A381QDL1"/>
<organism evidence="2">
    <name type="scientific">marine metagenome</name>
    <dbReference type="NCBI Taxonomy" id="408172"/>
    <lineage>
        <taxon>unclassified sequences</taxon>
        <taxon>metagenomes</taxon>
        <taxon>ecological metagenomes</taxon>
    </lineage>
</organism>
<feature type="transmembrane region" description="Helical" evidence="1">
    <location>
        <begin position="6"/>
        <end position="24"/>
    </location>
</feature>
<keyword evidence="1" id="KW-0812">Transmembrane</keyword>
<gene>
    <name evidence="2" type="ORF">METZ01_LOCUS29333</name>
</gene>
<keyword evidence="1" id="KW-0472">Membrane</keyword>
<accession>A0A381QDL1</accession>
<name>A0A381QDL1_9ZZZZ</name>
<evidence type="ECO:0000256" key="1">
    <source>
        <dbReference type="SAM" id="Phobius"/>
    </source>
</evidence>
<feature type="non-terminal residue" evidence="2">
    <location>
        <position position="1"/>
    </location>
</feature>
<sequence>VSKNKLIFLTAFVGFVGLTVYALWKEVSRGTAQLQYSISGVILSGPGARGIVKTDNAHVLLFDPETFELVASKILNPFLPPSTFSIGQDDASQPLSGSYRLLVLTDKNGDPNLPTVGEVIGPLSQPLPLGTEGVKYSVDRPFQVFPAELLAVETDSPDTSIRGTITVAPELQSKLGLEDRLVIMLFDPQQGRPVAIKMLPSFRPPQNFSIGQTNAMGGQQLSGKYSLRILTDKNSQPFQSVPGEIIGRSQGLISLGTGDLEFELDQAYIR</sequence>
<reference evidence="2" key="1">
    <citation type="submission" date="2018-05" db="EMBL/GenBank/DDBJ databases">
        <authorList>
            <person name="Lanie J.A."/>
            <person name="Ng W.-L."/>
            <person name="Kazmierczak K.M."/>
            <person name="Andrzejewski T.M."/>
            <person name="Davidsen T.M."/>
            <person name="Wayne K.J."/>
            <person name="Tettelin H."/>
            <person name="Glass J.I."/>
            <person name="Rusch D."/>
            <person name="Podicherti R."/>
            <person name="Tsui H.-C.T."/>
            <person name="Winkler M.E."/>
        </authorList>
    </citation>
    <scope>NUCLEOTIDE SEQUENCE</scope>
</reference>
<proteinExistence type="predicted"/>
<evidence type="ECO:0000313" key="2">
    <source>
        <dbReference type="EMBL" id="SUZ76479.1"/>
    </source>
</evidence>